<dbReference type="AlphaFoldDB" id="A0A9J6BY04"/>
<protein>
    <recommendedName>
        <fullName evidence="9">Transmembrane protein</fullName>
    </recommendedName>
</protein>
<feature type="transmembrane region" description="Helical" evidence="6">
    <location>
        <begin position="604"/>
        <end position="623"/>
    </location>
</feature>
<comment type="subcellular location">
    <subcellularLocation>
        <location evidence="1">Membrane</location>
        <topology evidence="1">Multi-pass membrane protein</topology>
    </subcellularLocation>
</comment>
<sequence length="812" mass="92472">MMDKSKKRSIEGIVSLFENFRNQKSRQAESLRNALYNVGVLILLGALALVILILLPFIRPLGFGVLFGAVLFPAKKKLANSINSWIEKLEKDETPVVVGIVKLPFSALERLGEMIIYFILTHIKIILFGSGFLIFLRVMLYFLPKHFLSYVFGIIQWQHSLFEKIIGSFNSTLVTAIIIAYIIAVYFLWNNSNAYLFMIACQLVWIFIFAYVSSFFGPFQIPVFIITLLYGLLGLIYHDSSSNPYFLKIKGYFKKEEKKIEDIKEEKENEPAGKDILNKTKTHLSEIKSKMQLNVSQEENKSTSNKPDELESDWYFKILFYALALTVLWKQLWILTFCFVPVVFYSIIAIFKSLGLDSYIENQLRNPIQKAKEWFNVRRDALLPIFLPGVTELNQKVHVIFCNKMKSYVDDISSLVMILFLILFVIFISVFSIVQIYSETITVIQLTGNLVNRTLTMRPDLVEMLPFNMQSMNDIIENGYQHSRSTIEEYLDMFLNNTEQQQAEKFKAQVLTVWDRLIQSYIDQYNHHDTVGPRVSSDSIFNSIDEIVTSSGLTFTSAFTYAKNNLSLMREIGESVWIVLRTNIQLLFSLLTTCFGVLIGSGHFMLSFLFNAVIFFTTLYYLLQSSHDRYIPIAVNTNSAMQIRVVDALESSVSSVLIATVKLSIFHGLFTFVTHTIFGAHVVFLPTFLAAILAAAPFLETYWCCIPAFLDLWLSQNHFYLGLLLMAIHFFIPPSFNVIIHSEIKGSGHPYLTALSIAGGIYLLGLEGAIVGPILLCLLIVLFDVTINSLSTQTTPNTFSSSIVNEEIQSPM</sequence>
<name>A0A9J6BY04_POLVA</name>
<feature type="transmembrane region" description="Helical" evidence="6">
    <location>
        <begin position="761"/>
        <end position="783"/>
    </location>
</feature>
<dbReference type="PANTHER" id="PTHR21716:SF4">
    <property type="entry name" value="TRANSMEMBRANE PROTEIN 245"/>
    <property type="match status" value="1"/>
</dbReference>
<feature type="transmembrane region" description="Helical" evidence="6">
    <location>
        <begin position="334"/>
        <end position="354"/>
    </location>
</feature>
<feature type="transmembrane region" description="Helical" evidence="6">
    <location>
        <begin position="578"/>
        <end position="598"/>
    </location>
</feature>
<dbReference type="PANTHER" id="PTHR21716">
    <property type="entry name" value="TRANSMEMBRANE PROTEIN"/>
    <property type="match status" value="1"/>
</dbReference>
<keyword evidence="4 6" id="KW-1133">Transmembrane helix</keyword>
<accession>A0A9J6BY04</accession>
<keyword evidence="5 6" id="KW-0472">Membrane</keyword>
<feature type="transmembrane region" description="Helical" evidence="6">
    <location>
        <begin position="415"/>
        <end position="437"/>
    </location>
</feature>
<organism evidence="7 8">
    <name type="scientific">Polypedilum vanderplanki</name>
    <name type="common">Sleeping chironomid midge</name>
    <dbReference type="NCBI Taxonomy" id="319348"/>
    <lineage>
        <taxon>Eukaryota</taxon>
        <taxon>Metazoa</taxon>
        <taxon>Ecdysozoa</taxon>
        <taxon>Arthropoda</taxon>
        <taxon>Hexapoda</taxon>
        <taxon>Insecta</taxon>
        <taxon>Pterygota</taxon>
        <taxon>Neoptera</taxon>
        <taxon>Endopterygota</taxon>
        <taxon>Diptera</taxon>
        <taxon>Nematocera</taxon>
        <taxon>Chironomoidea</taxon>
        <taxon>Chironomidae</taxon>
        <taxon>Chironominae</taxon>
        <taxon>Polypedilum</taxon>
        <taxon>Polypedilum</taxon>
    </lineage>
</organism>
<proteinExistence type="inferred from homology"/>
<comment type="similarity">
    <text evidence="2">Belongs to the autoinducer-2 exporter (AI-2E) (TC 2.A.86) family.</text>
</comment>
<evidence type="ECO:0000313" key="7">
    <source>
        <dbReference type="EMBL" id="KAG5674751.1"/>
    </source>
</evidence>
<evidence type="ECO:0000256" key="4">
    <source>
        <dbReference type="ARBA" id="ARBA00022989"/>
    </source>
</evidence>
<feature type="transmembrane region" description="Helical" evidence="6">
    <location>
        <begin position="34"/>
        <end position="58"/>
    </location>
</feature>
<evidence type="ECO:0000256" key="3">
    <source>
        <dbReference type="ARBA" id="ARBA00022692"/>
    </source>
</evidence>
<evidence type="ECO:0000256" key="5">
    <source>
        <dbReference type="ARBA" id="ARBA00023136"/>
    </source>
</evidence>
<feature type="transmembrane region" description="Helical" evidence="6">
    <location>
        <begin position="219"/>
        <end position="237"/>
    </location>
</feature>
<dbReference type="InterPro" id="IPR002549">
    <property type="entry name" value="AI-2E-like"/>
</dbReference>
<dbReference type="OrthoDB" id="5970161at2759"/>
<dbReference type="GO" id="GO:0016020">
    <property type="term" value="C:membrane"/>
    <property type="evidence" value="ECO:0007669"/>
    <property type="project" value="UniProtKB-SubCell"/>
</dbReference>
<dbReference type="EMBL" id="JADBJN010000002">
    <property type="protein sequence ID" value="KAG5674751.1"/>
    <property type="molecule type" value="Genomic_DNA"/>
</dbReference>
<feature type="transmembrane region" description="Helical" evidence="6">
    <location>
        <begin position="165"/>
        <end position="189"/>
    </location>
</feature>
<evidence type="ECO:0000256" key="2">
    <source>
        <dbReference type="ARBA" id="ARBA00009773"/>
    </source>
</evidence>
<comment type="caution">
    <text evidence="7">The sequence shown here is derived from an EMBL/GenBank/DDBJ whole genome shotgun (WGS) entry which is preliminary data.</text>
</comment>
<gene>
    <name evidence="7" type="ORF">PVAND_004701</name>
</gene>
<feature type="transmembrane region" description="Helical" evidence="6">
    <location>
        <begin position="672"/>
        <end position="699"/>
    </location>
</feature>
<feature type="transmembrane region" description="Helical" evidence="6">
    <location>
        <begin position="114"/>
        <end position="144"/>
    </location>
</feature>
<dbReference type="Proteomes" id="UP001107558">
    <property type="component" value="Chromosome 2"/>
</dbReference>
<feature type="transmembrane region" description="Helical" evidence="6">
    <location>
        <begin position="195"/>
        <end position="212"/>
    </location>
</feature>
<evidence type="ECO:0008006" key="9">
    <source>
        <dbReference type="Google" id="ProtNLM"/>
    </source>
</evidence>
<evidence type="ECO:0000256" key="6">
    <source>
        <dbReference type="SAM" id="Phobius"/>
    </source>
</evidence>
<keyword evidence="8" id="KW-1185">Reference proteome</keyword>
<feature type="transmembrane region" description="Helical" evidence="6">
    <location>
        <begin position="719"/>
        <end position="740"/>
    </location>
</feature>
<reference evidence="7" key="1">
    <citation type="submission" date="2021-03" db="EMBL/GenBank/DDBJ databases">
        <title>Chromosome level genome of the anhydrobiotic midge Polypedilum vanderplanki.</title>
        <authorList>
            <person name="Yoshida Y."/>
            <person name="Kikawada T."/>
            <person name="Gusev O."/>
        </authorList>
    </citation>
    <scope>NUCLEOTIDE SEQUENCE</scope>
    <source>
        <strain evidence="7">NIAS01</strain>
        <tissue evidence="7">Whole body or cell culture</tissue>
    </source>
</reference>
<evidence type="ECO:0000256" key="1">
    <source>
        <dbReference type="ARBA" id="ARBA00004141"/>
    </source>
</evidence>
<keyword evidence="3 6" id="KW-0812">Transmembrane</keyword>
<evidence type="ECO:0000313" key="8">
    <source>
        <dbReference type="Proteomes" id="UP001107558"/>
    </source>
</evidence>